<evidence type="ECO:0008006" key="3">
    <source>
        <dbReference type="Google" id="ProtNLM"/>
    </source>
</evidence>
<protein>
    <recommendedName>
        <fullName evidence="3">Nucleotidyltransferase</fullName>
    </recommendedName>
</protein>
<name>A0A2S6AP32_9NOCA</name>
<gene>
    <name evidence="1" type="ORF">C5E45_17350</name>
</gene>
<dbReference type="Proteomes" id="UP000239874">
    <property type="component" value="Unassembled WGS sequence"/>
</dbReference>
<organism evidence="1 2">
    <name type="scientific">Nocardia nova</name>
    <dbReference type="NCBI Taxonomy" id="37330"/>
    <lineage>
        <taxon>Bacteria</taxon>
        <taxon>Bacillati</taxon>
        <taxon>Actinomycetota</taxon>
        <taxon>Actinomycetes</taxon>
        <taxon>Mycobacteriales</taxon>
        <taxon>Nocardiaceae</taxon>
        <taxon>Nocardia</taxon>
    </lineage>
</organism>
<dbReference type="PIRSF" id="PIRSF021525">
    <property type="entry name" value="UCP021525"/>
    <property type="match status" value="1"/>
</dbReference>
<dbReference type="RefSeq" id="WP_104376009.1">
    <property type="nucleotide sequence ID" value="NZ_PSZC01000011.1"/>
</dbReference>
<comment type="caution">
    <text evidence="1">The sequence shown here is derived from an EMBL/GenBank/DDBJ whole genome shotgun (WGS) entry which is preliminary data.</text>
</comment>
<reference evidence="1 2" key="1">
    <citation type="submission" date="2018-02" db="EMBL/GenBank/DDBJ databases">
        <title>8 Nocardia nova and 1 Nocardia cyriacigeorgica strain used for evolution to TMP-SMX.</title>
        <authorList>
            <person name="Mehta H."/>
            <person name="Weng J."/>
            <person name="Shamoo Y."/>
        </authorList>
    </citation>
    <scope>NUCLEOTIDE SEQUENCE [LARGE SCALE GENOMIC DNA]</scope>
    <source>
        <strain evidence="1 2">MDA3139</strain>
    </source>
</reference>
<evidence type="ECO:0000313" key="2">
    <source>
        <dbReference type="Proteomes" id="UP000239874"/>
    </source>
</evidence>
<dbReference type="InterPro" id="IPR014513">
    <property type="entry name" value="UCP021525"/>
</dbReference>
<accession>A0A2S6AP32</accession>
<dbReference type="OrthoDB" id="4829960at2"/>
<sequence length="228" mass="24931">MDLIDSVVVELVSRAEADTESIMLIGAHCRDLLHKGFGHTEPLRSTNDVDVAIAVDGEVEYRQIVEALSKSGSTDIRYLIAGIAVDVVPFGEIENPAGTTSLPDRRESFDVFGFQEVFAKSIRLPLPSGSRIALPAPAGYAALKMKAWCDRSPNGEYKDASDIATICTWYQEDADIRSSLYGRRTDLLIEADLDVSIASLHLLGEDISAILGDTRVAELATVWDRHRP</sequence>
<dbReference type="AlphaFoldDB" id="A0A2S6AP32"/>
<evidence type="ECO:0000313" key="1">
    <source>
        <dbReference type="EMBL" id="PPJ36988.1"/>
    </source>
</evidence>
<proteinExistence type="predicted"/>
<dbReference type="EMBL" id="PSZC01000011">
    <property type="protein sequence ID" value="PPJ36988.1"/>
    <property type="molecule type" value="Genomic_DNA"/>
</dbReference>